<reference evidence="1" key="1">
    <citation type="journal article" date="2017" name="Appl. Environ. Microbiol.">
        <title>Molecular characterization of an Endozoicomonas-like organism causing infection in king scallop Pecten maximus L.</title>
        <authorList>
            <person name="Cano I."/>
            <person name="van Aerle R."/>
            <person name="Ross S."/>
            <person name="Verner-Jeffreys D.W."/>
            <person name="Paley R.K."/>
            <person name="Rimmer G."/>
            <person name="Ryder D."/>
            <person name="Hooper P."/>
            <person name="Stone D."/>
            <person name="Feist S.W."/>
        </authorList>
    </citation>
    <scope>NUCLEOTIDE SEQUENCE</scope>
</reference>
<accession>A0A2H9T4M2</accession>
<dbReference type="AlphaFoldDB" id="A0A2H9T4M2"/>
<sequence>MTDQWIATQKALLPATEWQHITFTMPGELWVFFLFNRKLLGSLSLIAAKNIQTFAKDKGLLPVIFTALHTFGLDPLKCILCNSKILFAGITHGKPQWELHQYAKELDLAKPIP</sequence>
<protein>
    <submittedName>
        <fullName evidence="1">Uncharacterized protein</fullName>
    </submittedName>
</protein>
<dbReference type="EMBL" id="NSIT01000244">
    <property type="protein sequence ID" value="PJE78166.1"/>
    <property type="molecule type" value="Genomic_DNA"/>
</dbReference>
<proteinExistence type="predicted"/>
<comment type="caution">
    <text evidence="1">The sequence shown here is derived from an EMBL/GenBank/DDBJ whole genome shotgun (WGS) entry which is preliminary data.</text>
</comment>
<organism evidence="1">
    <name type="scientific">invertebrate metagenome</name>
    <dbReference type="NCBI Taxonomy" id="1711999"/>
    <lineage>
        <taxon>unclassified sequences</taxon>
        <taxon>metagenomes</taxon>
        <taxon>organismal metagenomes</taxon>
    </lineage>
</organism>
<gene>
    <name evidence="1" type="ORF">CI610_02897</name>
</gene>
<name>A0A2H9T4M2_9ZZZZ</name>
<evidence type="ECO:0000313" key="1">
    <source>
        <dbReference type="EMBL" id="PJE78166.1"/>
    </source>
</evidence>